<feature type="domain" description="N-acetyltransferase" evidence="1">
    <location>
        <begin position="3"/>
        <end position="158"/>
    </location>
</feature>
<accession>A0AAP6ZX93</accession>
<dbReference type="SUPFAM" id="SSF55729">
    <property type="entry name" value="Acyl-CoA N-acyltransferases (Nat)"/>
    <property type="match status" value="1"/>
</dbReference>
<dbReference type="Proteomes" id="UP000552038">
    <property type="component" value="Unassembled WGS sequence"/>
</dbReference>
<protein>
    <submittedName>
        <fullName evidence="2">N-acetyltransferase</fullName>
    </submittedName>
</protein>
<proteinExistence type="predicted"/>
<dbReference type="InterPro" id="IPR000182">
    <property type="entry name" value="GNAT_dom"/>
</dbReference>
<reference evidence="2 3" key="1">
    <citation type="submission" date="2020-05" db="EMBL/GenBank/DDBJ databases">
        <title>Whole genome sequencing and identification of novel metabolites from Paenibacillus alvei strain JR949.</title>
        <authorList>
            <person name="Rajendhran J."/>
            <person name="Sree Pranav P."/>
            <person name="Mahalakshmi B."/>
            <person name="Karthikeyan R."/>
        </authorList>
    </citation>
    <scope>NUCLEOTIDE SEQUENCE [LARGE SCALE GENOMIC DNA]</scope>
    <source>
        <strain evidence="2 3">JR949</strain>
    </source>
</reference>
<name>A0AAP6ZX93_PAEAL</name>
<dbReference type="PANTHER" id="PTHR43617">
    <property type="entry name" value="L-AMINO ACID N-ACETYLTRANSFERASE"/>
    <property type="match status" value="1"/>
</dbReference>
<dbReference type="PROSITE" id="PS51186">
    <property type="entry name" value="GNAT"/>
    <property type="match status" value="1"/>
</dbReference>
<dbReference type="PANTHER" id="PTHR43617:SF2">
    <property type="entry name" value="UPF0039 PROTEIN SLL0451"/>
    <property type="match status" value="1"/>
</dbReference>
<sequence>MDIIIRKETEEDYQATELVVERSFAAMEHSDGKEHELVSRIRQSDGFIPALSLVAAHNHGQLIGHILLSRITIQGDKHSVQSLALAPVAVLPEYQSQGIGKKLICEALRQAAQLGYESVIVLGHPQYYPKFGFKQATTWGIKAPFEVPDEAFMALELREHALEHVEGVVEYPSVFFE</sequence>
<comment type="caution">
    <text evidence="2">The sequence shown here is derived from an EMBL/GenBank/DDBJ whole genome shotgun (WGS) entry which is preliminary data.</text>
</comment>
<dbReference type="GO" id="GO:0016747">
    <property type="term" value="F:acyltransferase activity, transferring groups other than amino-acyl groups"/>
    <property type="evidence" value="ECO:0007669"/>
    <property type="project" value="InterPro"/>
</dbReference>
<dbReference type="AlphaFoldDB" id="A0AAP6ZX93"/>
<evidence type="ECO:0000313" key="2">
    <source>
        <dbReference type="EMBL" id="NOJ71659.1"/>
    </source>
</evidence>
<evidence type="ECO:0000259" key="1">
    <source>
        <dbReference type="PROSITE" id="PS51186"/>
    </source>
</evidence>
<dbReference type="InterPro" id="IPR050276">
    <property type="entry name" value="MshD_Acetyltransferase"/>
</dbReference>
<gene>
    <name evidence="2" type="ORF">HMI46_13970</name>
</gene>
<organism evidence="2 3">
    <name type="scientific">Paenibacillus alvei</name>
    <name type="common">Bacillus alvei</name>
    <dbReference type="NCBI Taxonomy" id="44250"/>
    <lineage>
        <taxon>Bacteria</taxon>
        <taxon>Bacillati</taxon>
        <taxon>Bacillota</taxon>
        <taxon>Bacilli</taxon>
        <taxon>Bacillales</taxon>
        <taxon>Paenibacillaceae</taxon>
        <taxon>Paenibacillus</taxon>
    </lineage>
</organism>
<dbReference type="EMBL" id="JABFOR010000016">
    <property type="protein sequence ID" value="NOJ71659.1"/>
    <property type="molecule type" value="Genomic_DNA"/>
</dbReference>
<dbReference type="Gene3D" id="3.40.630.30">
    <property type="match status" value="1"/>
</dbReference>
<dbReference type="Pfam" id="PF13508">
    <property type="entry name" value="Acetyltransf_7"/>
    <property type="match status" value="1"/>
</dbReference>
<dbReference type="CDD" id="cd04301">
    <property type="entry name" value="NAT_SF"/>
    <property type="match status" value="1"/>
</dbReference>
<dbReference type="InterPro" id="IPR016181">
    <property type="entry name" value="Acyl_CoA_acyltransferase"/>
</dbReference>
<evidence type="ECO:0000313" key="3">
    <source>
        <dbReference type="Proteomes" id="UP000552038"/>
    </source>
</evidence>
<dbReference type="RefSeq" id="WP_171417132.1">
    <property type="nucleotide sequence ID" value="NZ_JABFOR010000016.1"/>
</dbReference>